<keyword evidence="5 6" id="KW-0472">Membrane</keyword>
<dbReference type="GO" id="GO:0000139">
    <property type="term" value="C:Golgi membrane"/>
    <property type="evidence" value="ECO:0007669"/>
    <property type="project" value="UniProtKB-SubCell"/>
</dbReference>
<name>A0A4Y7NLZ7_9CRUS</name>
<feature type="compositionally biased region" description="Basic and acidic residues" evidence="7">
    <location>
        <begin position="1"/>
        <end position="23"/>
    </location>
</feature>
<dbReference type="InterPro" id="IPR006977">
    <property type="entry name" value="Yip1_dom"/>
</dbReference>
<evidence type="ECO:0000256" key="3">
    <source>
        <dbReference type="ARBA" id="ARBA00022692"/>
    </source>
</evidence>
<feature type="transmembrane region" description="Helical" evidence="6">
    <location>
        <begin position="224"/>
        <end position="246"/>
    </location>
</feature>
<comment type="subcellular location">
    <subcellularLocation>
        <location evidence="6">Golgi apparatus membrane</location>
        <topology evidence="6">Multi-pass membrane protein</topology>
    </subcellularLocation>
    <subcellularLocation>
        <location evidence="1">Membrane</location>
        <topology evidence="1">Multi-pass membrane protein</topology>
    </subcellularLocation>
</comment>
<dbReference type="InterPro" id="IPR039765">
    <property type="entry name" value="Yip5/YIPF1/YIPF2"/>
</dbReference>
<dbReference type="Pfam" id="PF04893">
    <property type="entry name" value="Yip1"/>
    <property type="match status" value="1"/>
</dbReference>
<evidence type="ECO:0000256" key="7">
    <source>
        <dbReference type="SAM" id="MobiDB-lite"/>
    </source>
</evidence>
<dbReference type="PANTHER" id="PTHR12822">
    <property type="entry name" value="PROTEIN YIPF"/>
    <property type="match status" value="1"/>
</dbReference>
<dbReference type="GO" id="GO:0016192">
    <property type="term" value="P:vesicle-mediated transport"/>
    <property type="evidence" value="ECO:0007669"/>
    <property type="project" value="InterPro"/>
</dbReference>
<comment type="similarity">
    <text evidence="2 6">Belongs to the YIP1 family.</text>
</comment>
<feature type="transmembrane region" description="Helical" evidence="6">
    <location>
        <begin position="87"/>
        <end position="108"/>
    </location>
</feature>
<feature type="region of interest" description="Disordered" evidence="7">
    <location>
        <begin position="1"/>
        <end position="38"/>
    </location>
</feature>
<dbReference type="EMBL" id="LR024234">
    <property type="protein sequence ID" value="SVE93853.1"/>
    <property type="molecule type" value="mRNA"/>
</dbReference>
<reference evidence="9" key="1">
    <citation type="submission" date="2018-08" db="EMBL/GenBank/DDBJ databases">
        <authorList>
            <person name="Cornetti L."/>
        </authorList>
    </citation>
    <scope>NUCLEOTIDE SEQUENCE</scope>
    <source>
        <strain evidence="9">BE-ASS</strain>
    </source>
</reference>
<evidence type="ECO:0000259" key="8">
    <source>
        <dbReference type="Pfam" id="PF04893"/>
    </source>
</evidence>
<keyword evidence="4 6" id="KW-1133">Transmembrane helix</keyword>
<dbReference type="PANTHER" id="PTHR12822:SF2">
    <property type="entry name" value="PROTEIN YIPF"/>
    <property type="match status" value="1"/>
</dbReference>
<dbReference type="GO" id="GO:0031267">
    <property type="term" value="F:small GTPase binding"/>
    <property type="evidence" value="ECO:0007669"/>
    <property type="project" value="InterPro"/>
</dbReference>
<feature type="transmembrane region" description="Helical" evidence="6">
    <location>
        <begin position="190"/>
        <end position="212"/>
    </location>
</feature>
<evidence type="ECO:0000313" key="9">
    <source>
        <dbReference type="EMBL" id="SVE93853.1"/>
    </source>
</evidence>
<gene>
    <name evidence="9" type="primary">EOG090X0CJ3</name>
</gene>
<evidence type="ECO:0000256" key="2">
    <source>
        <dbReference type="ARBA" id="ARBA00010596"/>
    </source>
</evidence>
<evidence type="ECO:0000256" key="5">
    <source>
        <dbReference type="ARBA" id="ARBA00023136"/>
    </source>
</evidence>
<evidence type="ECO:0000256" key="6">
    <source>
        <dbReference type="RuleBase" id="RU361264"/>
    </source>
</evidence>
<feature type="transmembrane region" description="Helical" evidence="6">
    <location>
        <begin position="128"/>
        <end position="151"/>
    </location>
</feature>
<evidence type="ECO:0000256" key="4">
    <source>
        <dbReference type="ARBA" id="ARBA00022989"/>
    </source>
</evidence>
<organism evidence="9">
    <name type="scientific">Scapholeberis mucronata</name>
    <dbReference type="NCBI Taxonomy" id="202097"/>
    <lineage>
        <taxon>Eukaryota</taxon>
        <taxon>Metazoa</taxon>
        <taxon>Ecdysozoa</taxon>
        <taxon>Arthropoda</taxon>
        <taxon>Crustacea</taxon>
        <taxon>Branchiopoda</taxon>
        <taxon>Diplostraca</taxon>
        <taxon>Cladocera</taxon>
        <taxon>Anomopoda</taxon>
        <taxon>Daphniidae</taxon>
        <taxon>Scapholeberis</taxon>
    </lineage>
</organism>
<proteinExistence type="evidence at transcript level"/>
<sequence length="354" mass="39565">MSHHDDVNTLRADENNEVDKKTTSTDSEEESQNVGKSKEGPSMFSFAYYQQYFDVDTQQVKERLMWSFVPRPSRDTLTHYIRPTPDLYGPFWVCVTLVFCIAIMGNIADYLHTGGEGQHWRYDFRKVSISATTVFSYALLLPLILWIIMWWRRKEGEQAPLGFIEIVSLYGYSLAIYIPISVLWTIPVPFVQWTLVFVGAALSGSVLVFSLWPPLSSSQKSLAIALLSVIVALHLLLAAGLQLYFFRYGNSPATLPRDLVDPGHLMHAKLPPVDKVTELQPSNLILADHPTLFNVKANKSATTTSNLVGVTSPPTASKTEVPPNTHKVILKEKSNSSTTISAVTKKFSNVTKLT</sequence>
<evidence type="ECO:0000256" key="1">
    <source>
        <dbReference type="ARBA" id="ARBA00004141"/>
    </source>
</evidence>
<feature type="domain" description="Yip1" evidence="8">
    <location>
        <begin position="70"/>
        <end position="238"/>
    </location>
</feature>
<protein>
    <recommendedName>
        <fullName evidence="6">Protein YIPF</fullName>
    </recommendedName>
</protein>
<accession>A0A4Y7NLZ7</accession>
<keyword evidence="3 6" id="KW-0812">Transmembrane</keyword>
<feature type="transmembrane region" description="Helical" evidence="6">
    <location>
        <begin position="163"/>
        <end position="184"/>
    </location>
</feature>
<dbReference type="AlphaFoldDB" id="A0A4Y7NLZ7"/>